<dbReference type="Pfam" id="PF02977">
    <property type="entry name" value="CarbpepA_inh"/>
    <property type="match status" value="1"/>
</dbReference>
<feature type="signal peptide" evidence="1">
    <location>
        <begin position="1"/>
        <end position="22"/>
    </location>
</feature>
<keyword evidence="1" id="KW-0732">Signal</keyword>
<name>A0AAN8TPC1_SOLBU</name>
<evidence type="ECO:0000313" key="4">
    <source>
        <dbReference type="Proteomes" id="UP001371456"/>
    </source>
</evidence>
<dbReference type="EMBL" id="JBANQN010000005">
    <property type="protein sequence ID" value="KAK6788782.1"/>
    <property type="molecule type" value="Genomic_DNA"/>
</dbReference>
<evidence type="ECO:0000256" key="1">
    <source>
        <dbReference type="SAM" id="SignalP"/>
    </source>
</evidence>
<protein>
    <recommendedName>
        <fullName evidence="2">Carboxypeptidase A inhibitor-like domain-containing protein</fullName>
    </recommendedName>
</protein>
<keyword evidence="4" id="KW-1185">Reference proteome</keyword>
<accession>A0AAN8TPC1</accession>
<comment type="caution">
    <text evidence="3">The sequence shown here is derived from an EMBL/GenBank/DDBJ whole genome shotgun (WGS) entry which is preliminary data.</text>
</comment>
<organism evidence="3 4">
    <name type="scientific">Solanum bulbocastanum</name>
    <name type="common">Wild potato</name>
    <dbReference type="NCBI Taxonomy" id="147425"/>
    <lineage>
        <taxon>Eukaryota</taxon>
        <taxon>Viridiplantae</taxon>
        <taxon>Streptophyta</taxon>
        <taxon>Embryophyta</taxon>
        <taxon>Tracheophyta</taxon>
        <taxon>Spermatophyta</taxon>
        <taxon>Magnoliopsida</taxon>
        <taxon>eudicotyledons</taxon>
        <taxon>Gunneridae</taxon>
        <taxon>Pentapetalae</taxon>
        <taxon>asterids</taxon>
        <taxon>lamiids</taxon>
        <taxon>Solanales</taxon>
        <taxon>Solanaceae</taxon>
        <taxon>Solanoideae</taxon>
        <taxon>Solaneae</taxon>
        <taxon>Solanum</taxon>
    </lineage>
</organism>
<evidence type="ECO:0000313" key="3">
    <source>
        <dbReference type="EMBL" id="KAK6788782.1"/>
    </source>
</evidence>
<gene>
    <name evidence="3" type="ORF">RDI58_012580</name>
</gene>
<proteinExistence type="predicted"/>
<evidence type="ECO:0000259" key="2">
    <source>
        <dbReference type="Pfam" id="PF02977"/>
    </source>
</evidence>
<reference evidence="3 4" key="1">
    <citation type="submission" date="2024-02" db="EMBL/GenBank/DDBJ databases">
        <title>de novo genome assembly of Solanum bulbocastanum strain 11H21.</title>
        <authorList>
            <person name="Hosaka A.J."/>
        </authorList>
    </citation>
    <scope>NUCLEOTIDE SEQUENCE [LARGE SCALE GENOMIC DNA]</scope>
    <source>
        <tissue evidence="3">Young leaves</tissue>
    </source>
</reference>
<feature type="chain" id="PRO_5042936205" description="Carboxypeptidase A inhibitor-like domain-containing protein" evidence="1">
    <location>
        <begin position="23"/>
        <end position="70"/>
    </location>
</feature>
<dbReference type="InterPro" id="IPR004231">
    <property type="entry name" value="COpept_A_inh-like"/>
</dbReference>
<dbReference type="AlphaFoldDB" id="A0AAN8TPC1"/>
<feature type="domain" description="Carboxypeptidase A inhibitor-like" evidence="2">
    <location>
        <begin position="28"/>
        <end position="70"/>
    </location>
</feature>
<sequence length="70" mass="7698">MAQVNKFAIVFVLLLAINIVRDGSKLQVMASCSDSCSSNSDCTGFTLCRFCFQRTNPFDDTKYSACGFLP</sequence>
<dbReference type="Proteomes" id="UP001371456">
    <property type="component" value="Unassembled WGS sequence"/>
</dbReference>